<dbReference type="Gene3D" id="2.30.30.240">
    <property type="entry name" value="PRC-barrel domain"/>
    <property type="match status" value="1"/>
</dbReference>
<dbReference type="InterPro" id="IPR027275">
    <property type="entry name" value="PRC-brl_dom"/>
</dbReference>
<dbReference type="SUPFAM" id="SSF50346">
    <property type="entry name" value="PRC-barrel domain"/>
    <property type="match status" value="1"/>
</dbReference>
<keyword evidence="4" id="KW-1185">Reference proteome</keyword>
<accession>A0ABQ1K1J9</accession>
<dbReference type="InterPro" id="IPR011033">
    <property type="entry name" value="PRC_barrel-like_sf"/>
</dbReference>
<dbReference type="RefSeq" id="WP_188745394.1">
    <property type="nucleotide sequence ID" value="NZ_BMIJ01000001.1"/>
</dbReference>
<dbReference type="Proteomes" id="UP000629025">
    <property type="component" value="Unassembled WGS sequence"/>
</dbReference>
<comment type="caution">
    <text evidence="3">The sequence shown here is derived from an EMBL/GenBank/DDBJ whole genome shotgun (WGS) entry which is preliminary data.</text>
</comment>
<evidence type="ECO:0000256" key="1">
    <source>
        <dbReference type="SAM" id="SignalP"/>
    </source>
</evidence>
<evidence type="ECO:0000259" key="2">
    <source>
        <dbReference type="Pfam" id="PF05239"/>
    </source>
</evidence>
<feature type="chain" id="PRO_5047442385" description="PRC-barrel domain-containing protein" evidence="1">
    <location>
        <begin position="25"/>
        <end position="184"/>
    </location>
</feature>
<feature type="signal peptide" evidence="1">
    <location>
        <begin position="1"/>
        <end position="24"/>
    </location>
</feature>
<feature type="domain" description="PRC-barrel" evidence="2">
    <location>
        <begin position="80"/>
        <end position="146"/>
    </location>
</feature>
<reference evidence="4" key="1">
    <citation type="journal article" date="2019" name="Int. J. Syst. Evol. Microbiol.">
        <title>The Global Catalogue of Microorganisms (GCM) 10K type strain sequencing project: providing services to taxonomists for standard genome sequencing and annotation.</title>
        <authorList>
            <consortium name="The Broad Institute Genomics Platform"/>
            <consortium name="The Broad Institute Genome Sequencing Center for Infectious Disease"/>
            <person name="Wu L."/>
            <person name="Ma J."/>
        </authorList>
    </citation>
    <scope>NUCLEOTIDE SEQUENCE [LARGE SCALE GENOMIC DNA]</scope>
    <source>
        <strain evidence="4">CGMCC 1.15341</strain>
    </source>
</reference>
<name>A0ABQ1K1J9_9GAMM</name>
<organism evidence="3 4">
    <name type="scientific">Marinobacterium zhoushanense</name>
    <dbReference type="NCBI Taxonomy" id="1679163"/>
    <lineage>
        <taxon>Bacteria</taxon>
        <taxon>Pseudomonadati</taxon>
        <taxon>Pseudomonadota</taxon>
        <taxon>Gammaproteobacteria</taxon>
        <taxon>Oceanospirillales</taxon>
        <taxon>Oceanospirillaceae</taxon>
        <taxon>Marinobacterium</taxon>
    </lineage>
</organism>
<evidence type="ECO:0000313" key="4">
    <source>
        <dbReference type="Proteomes" id="UP000629025"/>
    </source>
</evidence>
<dbReference type="EMBL" id="BMIJ01000001">
    <property type="protein sequence ID" value="GGB81192.1"/>
    <property type="molecule type" value="Genomic_DNA"/>
</dbReference>
<keyword evidence="1" id="KW-0732">Signal</keyword>
<protein>
    <recommendedName>
        <fullName evidence="2">PRC-barrel domain-containing protein</fullName>
    </recommendedName>
</protein>
<gene>
    <name evidence="3" type="ORF">GCM10011352_03640</name>
</gene>
<dbReference type="Pfam" id="PF05239">
    <property type="entry name" value="PRC"/>
    <property type="match status" value="1"/>
</dbReference>
<proteinExistence type="predicted"/>
<sequence length="184" mass="19802">MKMEYRQVVLAAAVSALVSAQVWAAEEAAPSSTMDKGQSETVVVEEASPAPMPETKPQLSDTQTTFATPEVLMLYNQSPNELVDREVIGADGEALGSISEIVGGRVSGRVYAVISRGGILGFGASEYAVELDELNIVDDALHMTITGPELEMRREYVADRYVPVTPADHPISEFSAFEALPQQQ</sequence>
<evidence type="ECO:0000313" key="3">
    <source>
        <dbReference type="EMBL" id="GGB81192.1"/>
    </source>
</evidence>